<dbReference type="AlphaFoldDB" id="A0A0V0JBJ0"/>
<evidence type="ECO:0000313" key="3">
    <source>
        <dbReference type="EMBL" id="JAP63157.1"/>
    </source>
</evidence>
<protein>
    <recommendedName>
        <fullName evidence="2">STIL N-terminal domain-containing protein</fullName>
    </recommendedName>
</protein>
<name>A0A0V0JBJ0_SCHSO</name>
<feature type="region of interest" description="Disordered" evidence="1">
    <location>
        <begin position="713"/>
        <end position="760"/>
    </location>
</feature>
<feature type="region of interest" description="Disordered" evidence="1">
    <location>
        <begin position="430"/>
        <end position="455"/>
    </location>
</feature>
<feature type="compositionally biased region" description="Polar residues" evidence="1">
    <location>
        <begin position="806"/>
        <end position="826"/>
    </location>
</feature>
<feature type="region of interest" description="Disordered" evidence="1">
    <location>
        <begin position="789"/>
        <end position="826"/>
    </location>
</feature>
<dbReference type="EMBL" id="GEEE01000068">
    <property type="protein sequence ID" value="JAP63157.1"/>
    <property type="molecule type" value="Transcribed_RNA"/>
</dbReference>
<reference evidence="3" key="1">
    <citation type="submission" date="2016-01" db="EMBL/GenBank/DDBJ databases">
        <title>Reference transcriptome for the parasite Schistocephalus solidus: insights into the molecular evolution of parasitism.</title>
        <authorList>
            <person name="Hebert F.O."/>
            <person name="Grambauer S."/>
            <person name="Barber I."/>
            <person name="Landry C.R."/>
            <person name="Aubin-Horth N."/>
        </authorList>
    </citation>
    <scope>NUCLEOTIDE SEQUENCE</scope>
</reference>
<dbReference type="InterPro" id="IPR057731">
    <property type="entry name" value="STIL_N"/>
</dbReference>
<evidence type="ECO:0000256" key="1">
    <source>
        <dbReference type="SAM" id="MobiDB-lite"/>
    </source>
</evidence>
<gene>
    <name evidence="3" type="ORF">TR165701</name>
</gene>
<feature type="domain" description="STIL N-terminal" evidence="2">
    <location>
        <begin position="10"/>
        <end position="276"/>
    </location>
</feature>
<dbReference type="Pfam" id="PF15253">
    <property type="entry name" value="STIL_N"/>
    <property type="match status" value="1"/>
</dbReference>
<proteinExistence type="predicted"/>
<evidence type="ECO:0000259" key="2">
    <source>
        <dbReference type="Pfam" id="PF15253"/>
    </source>
</evidence>
<accession>A0A0V0JBJ0</accession>
<organism evidence="3">
    <name type="scientific">Schistocephalus solidus</name>
    <name type="common">Tapeworm</name>
    <dbReference type="NCBI Taxonomy" id="70667"/>
    <lineage>
        <taxon>Eukaryota</taxon>
        <taxon>Metazoa</taxon>
        <taxon>Spiralia</taxon>
        <taxon>Lophotrochozoa</taxon>
        <taxon>Platyhelminthes</taxon>
        <taxon>Cestoda</taxon>
        <taxon>Eucestoda</taxon>
        <taxon>Diphyllobothriidea</taxon>
        <taxon>Diphyllobothriidae</taxon>
        <taxon>Schistocephalus</taxon>
    </lineage>
</organism>
<sequence length="1183" mass="129210">MHENGHAQRRGDSVSVNFIESSDIRFTVTRKVLSMARDFLSESALEIAEVSVIAKLKFFIGDRVELLIDSFRNTNYTVSQGFSVLSDEILVPLFLFRAAPSNVLSSETFTSKLRDIWQQACSSKSSLRLSNYLFLWATAGFDMSVPSVQAKRELSWLNVNAVLPNVPFFLRKIRSYPFDADYLRFCLQTELAVEKFKHLDPLDSRGEFCNYRFGFFLMDSSGCLVPYLDGDPILESSTVAGVWCSGVGEASINTWLALFRYAFFQGRVDAHRRVFCTAPVLAVHDRPSNRVSFYSIHCDTKEGVVKKQPAVFTRERLTGSRVCLHFSPLESGYTYTDVLEFHMLAGCGSLKAFSGPARTTSSAFTLRLEPLNAANNSALRADLFKFADAVAALATDLGCKISSSSSIKLPVPKSMTIKIGQLAQSRTAAQPTQSVLVKATPPSSQKSQASKKRSVKFDLSPKTSTVTCEVPEVSLLVEEGVCTDSPRSPRAPVSTDAMPRNPPLISVPIRPFRPPLLNYHPQRIPRPRLFPAFSTPQRYVYDPTRYYSPPVMPSCYRPPAPPQRPGPVPPTPTDLTAPATVCEQSAGAGLQECSSSGSEHSREDFARLEMLIEKLLTWHKDLENSRTLNTSASTAMTASVGTNTTNLWPPIASITSAEFMSPRGGNEEGSHTSVAVNTSLHWPTLSSIGLLPESPRRCESTATQCSQAFDSPATSDEIFENGAGNNKKTGVSDHPPSKTATPVIRDSRRHSEECSNSQSSLAPFPILSEGQFWSAASTAAQASVPITSLSTQCSPDTGILMDSSHDSSTNRPLAENSTAASSYSAQLKSSCHSTDSQYRNREEEGEPSCTTLLAELQHVLTAQRPAPTSGGATADVSQQAALRKTHSEPTFAATPLTSAAVQPNFMDHPTLDADYEQELAKQRRLCEEAAVLLLSQLDSSSHLSTPDDSPLKMLLNTEDSQSFAQNRSIASRSKSNYSNTDESAILAGLVKKYLSPTLIQKLTCGDHFTTLSACTHSSFSTSEVHFGLPDVSMATRRYLEHHNLLGDRRGERDYRGGDGRVQMASTPAFSEVAPAAEFSSSISTLVPAVTEYGQNPTSRYETETSLEPWSALRSSELFSRQPPCASDKPEEGSAEYVLGPSYDHALSQTCEDCLTSPLSNAALNESCSRILDLEHLRTLPKLL</sequence>